<accession>F8EX49</accession>
<keyword evidence="2" id="KW-1185">Reference proteome</keyword>
<protein>
    <recommendedName>
        <fullName evidence="3">50S ribosomal protein L24</fullName>
    </recommendedName>
</protein>
<dbReference type="Proteomes" id="UP000000503">
    <property type="component" value="Chromosome"/>
</dbReference>
<evidence type="ECO:0000313" key="2">
    <source>
        <dbReference type="Proteomes" id="UP000000503"/>
    </source>
</evidence>
<dbReference type="AlphaFoldDB" id="F8EX49"/>
<name>F8EX49_GRAC1</name>
<organism evidence="1 2">
    <name type="scientific">Gracilinema caldarium (strain ATCC 51460 / DSM 7334 / H1)</name>
    <name type="common">Treponema caldarium</name>
    <dbReference type="NCBI Taxonomy" id="744872"/>
    <lineage>
        <taxon>Bacteria</taxon>
        <taxon>Pseudomonadati</taxon>
        <taxon>Spirochaetota</taxon>
        <taxon>Spirochaetia</taxon>
        <taxon>Spirochaetales</taxon>
        <taxon>Breznakiellaceae</taxon>
        <taxon>Gracilinema</taxon>
    </lineage>
</organism>
<reference evidence="2" key="1">
    <citation type="journal article" date="2013" name="Stand. Genomic Sci.">
        <title>Genome sequence of the thermophilic fresh-water bacterium Spirochaeta caldaria type strain (H1(T)), reclassification of Spirochaeta caldaria, Spirochaeta stenostrepta, and Spirochaeta zuelzerae in the genus Treponema as Treponema caldaria comb. nov., Treponema stenostrepta comb. nov., and Treponema zuelzerae comb. nov., and emendation of the genus Treponema.</title>
        <authorList>
            <person name="Abt B."/>
            <person name="Goker M."/>
            <person name="Scheuner C."/>
            <person name="Han C."/>
            <person name="Lu M."/>
            <person name="Misra M."/>
            <person name="Lapidus A."/>
            <person name="Nolan M."/>
            <person name="Lucas S."/>
            <person name="Hammon N."/>
            <person name="Deshpande S."/>
            <person name="Cheng J.F."/>
            <person name="Tapia R."/>
            <person name="Goodwin L.A."/>
            <person name="Pitluck S."/>
            <person name="Liolios K."/>
            <person name="Pagani I."/>
            <person name="Ivanova N."/>
            <person name="Mavromatis K."/>
            <person name="Mikhailova N."/>
            <person name="Huntemann M."/>
            <person name="Pati A."/>
            <person name="Chen A."/>
            <person name="Palaniappan K."/>
            <person name="Land M."/>
            <person name="Hauser L."/>
            <person name="Jeffries C.D."/>
            <person name="Rohde M."/>
            <person name="Spring S."/>
            <person name="Gronow S."/>
            <person name="Detter J.C."/>
            <person name="Bristow J."/>
            <person name="Eisen J.A."/>
            <person name="Markowitz V."/>
            <person name="Hugenholtz P."/>
            <person name="Kyrpides N.C."/>
            <person name="Woyke T."/>
            <person name="Klenk H.P."/>
        </authorList>
    </citation>
    <scope>NUCLEOTIDE SEQUENCE</scope>
    <source>
        <strain evidence="2">ATCC 51460 / DSM 7334 / H1</strain>
    </source>
</reference>
<evidence type="ECO:0000313" key="1">
    <source>
        <dbReference type="EMBL" id="AEJ18576.1"/>
    </source>
</evidence>
<proteinExistence type="predicted"/>
<dbReference type="KEGG" id="scd:Spica_0412"/>
<dbReference type="STRING" id="744872.Spica_0412"/>
<sequence>MSKAHRGKGIRELPTHGRGVCPVCKRSNVKVLYEQEVNGAKVKICKTCKAALKHGKAV</sequence>
<gene>
    <name evidence="1" type="ordered locus">Spica_0412</name>
</gene>
<evidence type="ECO:0008006" key="3">
    <source>
        <dbReference type="Google" id="ProtNLM"/>
    </source>
</evidence>
<dbReference type="EMBL" id="CP002868">
    <property type="protein sequence ID" value="AEJ18576.1"/>
    <property type="molecule type" value="Genomic_DNA"/>
</dbReference>
<dbReference type="eggNOG" id="ENOG5033FN4">
    <property type="taxonomic scope" value="Bacteria"/>
</dbReference>
<dbReference type="HOGENOM" id="CLU_194677_0_0_12"/>